<dbReference type="AlphaFoldDB" id="A0AAX3MFB0"/>
<proteinExistence type="predicted"/>
<sequence>MSCYRIKAAGENASALKSVMDRVCNIAEKKNDKDVIILIAQKNYGKKDKRLEQILGLTMYRDLMQDSAKPVGIGDVSVQLKTFSYITNAVYRANNKTIVVVNPSASDLEIKFKNLHKTTDVIAVEIHSDGELDGWVKDNQAVDL</sequence>
<name>A0AAX3MFB0_ESCAL</name>
<evidence type="ECO:0000313" key="1">
    <source>
        <dbReference type="EMBL" id="WDB27887.1"/>
    </source>
</evidence>
<gene>
    <name evidence="1" type="ORF">PS049_16150</name>
</gene>
<dbReference type="Proteomes" id="UP001219219">
    <property type="component" value="Chromosome"/>
</dbReference>
<organism evidence="1 2">
    <name type="scientific">Escherichia albertii</name>
    <dbReference type="NCBI Taxonomy" id="208962"/>
    <lineage>
        <taxon>Bacteria</taxon>
        <taxon>Pseudomonadati</taxon>
        <taxon>Pseudomonadota</taxon>
        <taxon>Gammaproteobacteria</taxon>
        <taxon>Enterobacterales</taxon>
        <taxon>Enterobacteriaceae</taxon>
        <taxon>Escherichia</taxon>
    </lineage>
</organism>
<dbReference type="EMBL" id="CP117562">
    <property type="protein sequence ID" value="WDB27887.1"/>
    <property type="molecule type" value="Genomic_DNA"/>
</dbReference>
<evidence type="ECO:0000313" key="2">
    <source>
        <dbReference type="Proteomes" id="UP001219219"/>
    </source>
</evidence>
<accession>A0AAX3MFB0</accession>
<protein>
    <submittedName>
        <fullName evidence="1">Uncharacterized protein</fullName>
    </submittedName>
</protein>
<reference evidence="1" key="1">
    <citation type="submission" date="2023-02" db="EMBL/GenBank/DDBJ databases">
        <title>Escherichia albertii as a potential enteropathogen in the light of epidemiological and genomic studies.</title>
        <authorList>
            <person name="Leszczynska K."/>
            <person name="Swiecicka I."/>
            <person name="Daniluk T."/>
            <person name="Lebensztejn D."/>
            <person name="Chmielewska S."/>
            <person name="Leszczynska D."/>
            <person name="Gawor J."/>
            <person name="Kliber M."/>
        </authorList>
    </citation>
    <scope>NUCLEOTIDE SEQUENCE</scope>
    <source>
        <strain evidence="1">BIA_7</strain>
    </source>
</reference>
<dbReference type="RefSeq" id="WP_105210907.1">
    <property type="nucleotide sequence ID" value="NZ_CP117562.1"/>
</dbReference>